<comment type="caution">
    <text evidence="8">The sequence shown here is derived from an EMBL/GenBank/DDBJ whole genome shotgun (WGS) entry which is preliminary data.</text>
</comment>
<dbReference type="GO" id="GO:0005506">
    <property type="term" value="F:iron ion binding"/>
    <property type="evidence" value="ECO:0007669"/>
    <property type="project" value="InterPro"/>
</dbReference>
<evidence type="ECO:0000256" key="1">
    <source>
        <dbReference type="ARBA" id="ARBA00010617"/>
    </source>
</evidence>
<evidence type="ECO:0000313" key="8">
    <source>
        <dbReference type="EMBL" id="TCO59578.1"/>
    </source>
</evidence>
<evidence type="ECO:0000256" key="4">
    <source>
        <dbReference type="ARBA" id="ARBA00023002"/>
    </source>
</evidence>
<dbReference type="Proteomes" id="UP000295680">
    <property type="component" value="Unassembled WGS sequence"/>
</dbReference>
<organism evidence="8 9">
    <name type="scientific">Actinocrispum wychmicini</name>
    <dbReference type="NCBI Taxonomy" id="1213861"/>
    <lineage>
        <taxon>Bacteria</taxon>
        <taxon>Bacillati</taxon>
        <taxon>Actinomycetota</taxon>
        <taxon>Actinomycetes</taxon>
        <taxon>Pseudonocardiales</taxon>
        <taxon>Pseudonocardiaceae</taxon>
        <taxon>Actinocrispum</taxon>
    </lineage>
</organism>
<name>A0A4R2JQV7_9PSEU</name>
<dbReference type="Pfam" id="PF00067">
    <property type="entry name" value="p450"/>
    <property type="match status" value="1"/>
</dbReference>
<evidence type="ECO:0000313" key="9">
    <source>
        <dbReference type="Proteomes" id="UP000295680"/>
    </source>
</evidence>
<dbReference type="GO" id="GO:0020037">
    <property type="term" value="F:heme binding"/>
    <property type="evidence" value="ECO:0007669"/>
    <property type="project" value="InterPro"/>
</dbReference>
<accession>A0A4R2JQV7</accession>
<dbReference type="PANTHER" id="PTHR46696">
    <property type="entry name" value="P450, PUTATIVE (EUROFUNG)-RELATED"/>
    <property type="match status" value="1"/>
</dbReference>
<dbReference type="AlphaFoldDB" id="A0A4R2JQV7"/>
<evidence type="ECO:0000256" key="2">
    <source>
        <dbReference type="ARBA" id="ARBA00022617"/>
    </source>
</evidence>
<sequence>MSTVVDGVSKSSDVPFLNIVDPEFDFTASLVVEAQAKSWYADSPIGLLVLRYAEANALLRDQRLDHNGKRYLEMNGVFDGPIYDWFVPMIVNHDGADHHRLRGLVGKAFTPRMINGLRPFIRAKAQQLTDELASVEVCEFIADFGNPLPLAVMCELLGVPAEDYDTFRVWTTDVGLVFSLAHGGDIRARVEAALVGLTGYVDALMTAKAATPGDDLISALVVAQRDDGRVSRAELANLIVTLVFAAHDSTRHQLANAMVAFARHPEQWDLLAARPELADQAVEEVIRWIPTATTLYRFAAQDFDYQGLHIAKDTFITMCVTIAQRDPRVFADGARFDITAVRPGSALLQFGAGPHHCLGAALARAEMSEALPVLAARLGPPVIDGPLTWRPPIGIHGPNALPLRFGRRD</sequence>
<dbReference type="PROSITE" id="PS00086">
    <property type="entry name" value="CYTOCHROME_P450"/>
    <property type="match status" value="1"/>
</dbReference>
<evidence type="ECO:0000256" key="7">
    <source>
        <dbReference type="RuleBase" id="RU000461"/>
    </source>
</evidence>
<dbReference type="EMBL" id="SLWS01000004">
    <property type="protein sequence ID" value="TCO59578.1"/>
    <property type="molecule type" value="Genomic_DNA"/>
</dbReference>
<gene>
    <name evidence="8" type="ORF">EV192_104421</name>
</gene>
<dbReference type="PANTHER" id="PTHR46696:SF1">
    <property type="entry name" value="CYTOCHROME P450 YJIB-RELATED"/>
    <property type="match status" value="1"/>
</dbReference>
<dbReference type="OrthoDB" id="502624at2"/>
<evidence type="ECO:0008006" key="10">
    <source>
        <dbReference type="Google" id="ProtNLM"/>
    </source>
</evidence>
<proteinExistence type="inferred from homology"/>
<dbReference type="GO" id="GO:0004497">
    <property type="term" value="F:monooxygenase activity"/>
    <property type="evidence" value="ECO:0007669"/>
    <property type="project" value="UniProtKB-KW"/>
</dbReference>
<keyword evidence="3 7" id="KW-0479">Metal-binding</keyword>
<reference evidence="8 9" key="1">
    <citation type="submission" date="2019-03" db="EMBL/GenBank/DDBJ databases">
        <title>Genomic Encyclopedia of Type Strains, Phase IV (KMG-IV): sequencing the most valuable type-strain genomes for metagenomic binning, comparative biology and taxonomic classification.</title>
        <authorList>
            <person name="Goeker M."/>
        </authorList>
    </citation>
    <scope>NUCLEOTIDE SEQUENCE [LARGE SCALE GENOMIC DNA]</scope>
    <source>
        <strain evidence="8 9">DSM 45934</strain>
    </source>
</reference>
<dbReference type="InterPro" id="IPR017972">
    <property type="entry name" value="Cyt_P450_CS"/>
</dbReference>
<evidence type="ECO:0000256" key="6">
    <source>
        <dbReference type="ARBA" id="ARBA00023033"/>
    </source>
</evidence>
<keyword evidence="5 7" id="KW-0408">Iron</keyword>
<keyword evidence="4 7" id="KW-0560">Oxidoreductase</keyword>
<dbReference type="InterPro" id="IPR036396">
    <property type="entry name" value="Cyt_P450_sf"/>
</dbReference>
<keyword evidence="6 7" id="KW-0503">Monooxygenase</keyword>
<dbReference type="Gene3D" id="1.10.630.10">
    <property type="entry name" value="Cytochrome P450"/>
    <property type="match status" value="1"/>
</dbReference>
<dbReference type="FunFam" id="1.10.630.10:FF:000018">
    <property type="entry name" value="Cytochrome P450 monooxygenase"/>
    <property type="match status" value="1"/>
</dbReference>
<dbReference type="InterPro" id="IPR002397">
    <property type="entry name" value="Cyt_P450_B"/>
</dbReference>
<comment type="similarity">
    <text evidence="1 7">Belongs to the cytochrome P450 family.</text>
</comment>
<evidence type="ECO:0000256" key="5">
    <source>
        <dbReference type="ARBA" id="ARBA00023004"/>
    </source>
</evidence>
<dbReference type="PRINTS" id="PR00359">
    <property type="entry name" value="BP450"/>
</dbReference>
<keyword evidence="9" id="KW-1185">Reference proteome</keyword>
<keyword evidence="2 7" id="KW-0349">Heme</keyword>
<dbReference type="SUPFAM" id="SSF48264">
    <property type="entry name" value="Cytochrome P450"/>
    <property type="match status" value="1"/>
</dbReference>
<evidence type="ECO:0000256" key="3">
    <source>
        <dbReference type="ARBA" id="ARBA00022723"/>
    </source>
</evidence>
<protein>
    <recommendedName>
        <fullName evidence="10">Cytochrome P450</fullName>
    </recommendedName>
</protein>
<dbReference type="InterPro" id="IPR001128">
    <property type="entry name" value="Cyt_P450"/>
</dbReference>
<dbReference type="GO" id="GO:0016705">
    <property type="term" value="F:oxidoreductase activity, acting on paired donors, with incorporation or reduction of molecular oxygen"/>
    <property type="evidence" value="ECO:0007669"/>
    <property type="project" value="InterPro"/>
</dbReference>